<comment type="caution">
    <text evidence="1">The sequence shown here is derived from an EMBL/GenBank/DDBJ whole genome shotgun (WGS) entry which is preliminary data.</text>
</comment>
<reference evidence="1" key="1">
    <citation type="submission" date="2018-06" db="EMBL/GenBank/DDBJ databases">
        <authorList>
            <person name="O'Rourke A."/>
        </authorList>
    </citation>
    <scope>NUCLEOTIDE SEQUENCE</scope>
    <source>
        <strain evidence="1">132550021-3</strain>
    </source>
</reference>
<dbReference type="EMBL" id="QGBI01000029">
    <property type="protein sequence ID" value="MBX3892811.1"/>
    <property type="molecule type" value="Genomic_DNA"/>
</dbReference>
<accession>A0AAW4QBD1</accession>
<sequence>MEFEESTGVPDWLIRDVRAQAARMDDGQFVRDLGELGQALCEADAGRLKTILADSKTARRIERELEVVLPFYLPLLADSINRRGEETHLTSDELATLLVSHGTEGIVLKPKLLLESGRFGFALMQAAAALAELDDTLAGLWYLSLKELLQREAAASA</sequence>
<organism evidence="1 2">
    <name type="scientific">Ralstonia pickettii</name>
    <name type="common">Burkholderia pickettii</name>
    <dbReference type="NCBI Taxonomy" id="329"/>
    <lineage>
        <taxon>Bacteria</taxon>
        <taxon>Pseudomonadati</taxon>
        <taxon>Pseudomonadota</taxon>
        <taxon>Betaproteobacteria</taxon>
        <taxon>Burkholderiales</taxon>
        <taxon>Burkholderiaceae</taxon>
        <taxon>Ralstonia</taxon>
    </lineage>
</organism>
<evidence type="ECO:0000313" key="2">
    <source>
        <dbReference type="Proteomes" id="UP001199322"/>
    </source>
</evidence>
<name>A0AAW4QBD1_RALPI</name>
<protein>
    <submittedName>
        <fullName evidence="1">Uncharacterized protein</fullName>
    </submittedName>
</protein>
<dbReference type="RefSeq" id="WP_137959874.1">
    <property type="nucleotide sequence ID" value="NZ_JAYMZP010000006.1"/>
</dbReference>
<proteinExistence type="predicted"/>
<evidence type="ECO:0000313" key="1">
    <source>
        <dbReference type="EMBL" id="MBX3892811.1"/>
    </source>
</evidence>
<dbReference type="AlphaFoldDB" id="A0AAW4QBD1"/>
<dbReference type="Proteomes" id="UP001199322">
    <property type="component" value="Unassembled WGS sequence"/>
</dbReference>
<gene>
    <name evidence="1" type="ORF">DEE74_23365</name>
</gene>